<gene>
    <name evidence="1" type="ordered locus">NOCYR_0195</name>
</gene>
<name>H6R7L7_NOCCG</name>
<sequence>MVAGIIWRWKPRNGTGVVKTDDGRLAWFHLSAVHGESINTIAEGMPVDVDIDDVPQGEYEFRAKSVRRRSRGARGFVPVADLARTSACLPEIDYAEWRADMDAMVDQEFPDRE</sequence>
<accession>H6R7L7</accession>
<dbReference type="EMBL" id="FO082843">
    <property type="protein sequence ID" value="CCF61018.1"/>
    <property type="molecule type" value="Genomic_DNA"/>
</dbReference>
<dbReference type="SUPFAM" id="SSF50249">
    <property type="entry name" value="Nucleic acid-binding proteins"/>
    <property type="match status" value="1"/>
</dbReference>
<dbReference type="AlphaFoldDB" id="H6R7L7"/>
<keyword evidence="2" id="KW-1185">Reference proteome</keyword>
<dbReference type="STRING" id="1127134.NOCYR_0195"/>
<dbReference type="eggNOG" id="COG4118">
    <property type="taxonomic scope" value="Bacteria"/>
</dbReference>
<evidence type="ECO:0000313" key="1">
    <source>
        <dbReference type="EMBL" id="CCF61018.1"/>
    </source>
</evidence>
<evidence type="ECO:0000313" key="2">
    <source>
        <dbReference type="Proteomes" id="UP000008190"/>
    </source>
</evidence>
<dbReference type="Gene3D" id="2.40.50.140">
    <property type="entry name" value="Nucleic acid-binding proteins"/>
    <property type="match status" value="1"/>
</dbReference>
<dbReference type="HOGENOM" id="CLU_2130832_0_0_11"/>
<reference evidence="1 2" key="1">
    <citation type="journal article" date="2012" name="J. Bacteriol.">
        <title>Genome sequence of the human- and animal-pathogenic strain Nocardia cyriacigeorgica GUH-2.</title>
        <authorList>
            <person name="Zoropogui A."/>
            <person name="Pujic P."/>
            <person name="Normand P."/>
            <person name="Barbe V."/>
            <person name="Beaman B."/>
            <person name="Beaman L."/>
            <person name="Boiron P."/>
            <person name="Colinon C."/>
            <person name="Deredjian A."/>
            <person name="Graindorge A."/>
            <person name="Mangenot S."/>
            <person name="Nazaret S."/>
            <person name="Neto M."/>
            <person name="Petit S."/>
            <person name="Roche D."/>
            <person name="Vallenet D."/>
            <person name="Rodriguez-Nava V."/>
            <person name="Richard Y."/>
            <person name="Cournoyer B."/>
            <person name="Blaha D."/>
        </authorList>
    </citation>
    <scope>NUCLEOTIDE SEQUENCE [LARGE SCALE GENOMIC DNA]</scope>
    <source>
        <strain evidence="1 2">GUH-2</strain>
    </source>
</reference>
<dbReference type="KEGG" id="ncy:NOCYR_0195"/>
<dbReference type="InterPro" id="IPR012340">
    <property type="entry name" value="NA-bd_OB-fold"/>
</dbReference>
<proteinExistence type="predicted"/>
<protein>
    <submittedName>
        <fullName evidence="1">Putative cold shock protein (Modular protein)</fullName>
    </submittedName>
</protein>
<organism evidence="1 2">
    <name type="scientific">Nocardia cyriacigeorgica (strain GUH-2)</name>
    <dbReference type="NCBI Taxonomy" id="1127134"/>
    <lineage>
        <taxon>Bacteria</taxon>
        <taxon>Bacillati</taxon>
        <taxon>Actinomycetota</taxon>
        <taxon>Actinomycetes</taxon>
        <taxon>Mycobacteriales</taxon>
        <taxon>Nocardiaceae</taxon>
        <taxon>Nocardia</taxon>
    </lineage>
</organism>
<dbReference type="Proteomes" id="UP000008190">
    <property type="component" value="Chromosome"/>
</dbReference>